<protein>
    <submittedName>
        <fullName evidence="3">Uncharacterized protein</fullName>
    </submittedName>
</protein>
<evidence type="ECO:0000313" key="3">
    <source>
        <dbReference type="EMBL" id="GIF84531.1"/>
    </source>
</evidence>
<keyword evidence="2" id="KW-0812">Transmembrane</keyword>
<evidence type="ECO:0000256" key="1">
    <source>
        <dbReference type="SAM" id="MobiDB-lite"/>
    </source>
</evidence>
<proteinExistence type="predicted"/>
<evidence type="ECO:0000256" key="2">
    <source>
        <dbReference type="SAM" id="Phobius"/>
    </source>
</evidence>
<accession>A0A8J3JH70</accession>
<dbReference type="AlphaFoldDB" id="A0A8J3JH70"/>
<feature type="transmembrane region" description="Helical" evidence="2">
    <location>
        <begin position="160"/>
        <end position="181"/>
    </location>
</feature>
<sequence length="625" mass="67839">MNGTDAAPAKEPTTVKEPGAPRHAAPEPEPAAEDAFARFSPAPEENPTGFRRVLRGTRLALLHEWALAAYASVALAVLMTWPTMRYPQYTIPQDTGDPTLQAWQMAWSGHVLKTDWSQLWHSNSFYPEKYSFAFSDTLLGYAPAGLFGTGLEAALVRYNVMYVLLHALAFFGAYVLVRQLGSGKTGAAVAGAAFAYAPWRLAQAGHMHVMSVGGIALALAMLARGHGYSLRHGYRPDQRKPGWALAGWLVAAWQISLGFGIGLPFAYVLATIVLVCLVSYLVHRKWIWSEPKPFGWRLLSFDAIGGLIFAAVGGLMALAYFKVIELHPYAERSDVEVGWYSPPLLGFFTSPAQSMPWGEAHTGARETLGWAAGETSLLPGFVLYGLAFAGLVMSVWKVRQRLLLFGGVVLTIVLAMGTKFFGGRPGYMTLYDILPGWSGIRTPGRLVIWTTLLLAILAAGAVTAFVEQARTVSEDRVPSRPHPLLRLATLIPVVLVLMEGLNVTEHPVVPLQPASMATAQGPMLVLPSDPLMDMKVMVWSTDRMTPIVNGNSGFTPATLGEIRELCKTFPDQASVDRLRALGVKTVLVLREEVKGTPYEAALTAPADGLGLQRTEAQDAVVFTLN</sequence>
<feature type="transmembrane region" description="Helical" evidence="2">
    <location>
        <begin position="59"/>
        <end position="81"/>
    </location>
</feature>
<feature type="transmembrane region" description="Helical" evidence="2">
    <location>
        <begin position="201"/>
        <end position="222"/>
    </location>
</feature>
<name>A0A8J3JH70_9ACTN</name>
<gene>
    <name evidence="3" type="ORF">Cba03nite_58800</name>
</gene>
<keyword evidence="4" id="KW-1185">Reference proteome</keyword>
<keyword evidence="2" id="KW-0472">Membrane</keyword>
<feature type="transmembrane region" description="Helical" evidence="2">
    <location>
        <begin position="377"/>
        <end position="396"/>
    </location>
</feature>
<dbReference type="RefSeq" id="WP_203752935.1">
    <property type="nucleotide sequence ID" value="NZ_BONF01000038.1"/>
</dbReference>
<dbReference type="Proteomes" id="UP000601223">
    <property type="component" value="Unassembled WGS sequence"/>
</dbReference>
<keyword evidence="2" id="KW-1133">Transmembrane helix</keyword>
<feature type="region of interest" description="Disordered" evidence="1">
    <location>
        <begin position="1"/>
        <end position="34"/>
    </location>
</feature>
<organism evidence="3 4">
    <name type="scientific">Catellatospora bangladeshensis</name>
    <dbReference type="NCBI Taxonomy" id="310355"/>
    <lineage>
        <taxon>Bacteria</taxon>
        <taxon>Bacillati</taxon>
        <taxon>Actinomycetota</taxon>
        <taxon>Actinomycetes</taxon>
        <taxon>Micromonosporales</taxon>
        <taxon>Micromonosporaceae</taxon>
        <taxon>Catellatospora</taxon>
    </lineage>
</organism>
<feature type="transmembrane region" description="Helical" evidence="2">
    <location>
        <begin position="403"/>
        <end position="422"/>
    </location>
</feature>
<reference evidence="3 4" key="1">
    <citation type="submission" date="2021-01" db="EMBL/GenBank/DDBJ databases">
        <title>Whole genome shotgun sequence of Catellatospora bangladeshensis NBRC 107357.</title>
        <authorList>
            <person name="Komaki H."/>
            <person name="Tamura T."/>
        </authorList>
    </citation>
    <scope>NUCLEOTIDE SEQUENCE [LARGE SCALE GENOMIC DNA]</scope>
    <source>
        <strain evidence="3 4">NBRC 107357</strain>
    </source>
</reference>
<feature type="transmembrane region" description="Helical" evidence="2">
    <location>
        <begin position="265"/>
        <end position="282"/>
    </location>
</feature>
<dbReference type="EMBL" id="BONF01000038">
    <property type="protein sequence ID" value="GIF84531.1"/>
    <property type="molecule type" value="Genomic_DNA"/>
</dbReference>
<evidence type="ECO:0000313" key="4">
    <source>
        <dbReference type="Proteomes" id="UP000601223"/>
    </source>
</evidence>
<comment type="caution">
    <text evidence="3">The sequence shown here is derived from an EMBL/GenBank/DDBJ whole genome shotgun (WGS) entry which is preliminary data.</text>
</comment>
<feature type="transmembrane region" description="Helical" evidence="2">
    <location>
        <begin position="294"/>
        <end position="321"/>
    </location>
</feature>
<feature type="transmembrane region" description="Helical" evidence="2">
    <location>
        <begin position="446"/>
        <end position="466"/>
    </location>
</feature>